<reference evidence="14" key="1">
    <citation type="submission" date="2022-08" db="EMBL/GenBank/DDBJ databases">
        <title>A Global Phylogenomic Analysis of the Shiitake Genus Lentinula.</title>
        <authorList>
            <consortium name="DOE Joint Genome Institute"/>
            <person name="Sierra-Patev S."/>
            <person name="Min B."/>
            <person name="Naranjo-Ortiz M."/>
            <person name="Looney B."/>
            <person name="Konkel Z."/>
            <person name="Slot J.C."/>
            <person name="Sakamoto Y."/>
            <person name="Steenwyk J.L."/>
            <person name="Rokas A."/>
            <person name="Carro J."/>
            <person name="Camarero S."/>
            <person name="Ferreira P."/>
            <person name="Molpeceres G."/>
            <person name="Ruiz-Duenas F.J."/>
            <person name="Serrano A."/>
            <person name="Henrissat B."/>
            <person name="Drula E."/>
            <person name="Hughes K.W."/>
            <person name="Mata J.L."/>
            <person name="Ishikawa N.K."/>
            <person name="Vargas-Isla R."/>
            <person name="Ushijima S."/>
            <person name="Smith C.A."/>
            <person name="Ahrendt S."/>
            <person name="Andreopoulos W."/>
            <person name="He G."/>
            <person name="Labutti K."/>
            <person name="Lipzen A."/>
            <person name="Ng V."/>
            <person name="Riley R."/>
            <person name="Sandor L."/>
            <person name="Barry K."/>
            <person name="Martinez A.T."/>
            <person name="Xiao Y."/>
            <person name="Gibbons J.G."/>
            <person name="Terashima K."/>
            <person name="Grigoriev I.V."/>
            <person name="Hibbett D.S."/>
        </authorList>
    </citation>
    <scope>NUCLEOTIDE SEQUENCE</scope>
    <source>
        <strain evidence="14">JLM2183</strain>
    </source>
</reference>
<dbReference type="Proteomes" id="UP001150266">
    <property type="component" value="Unassembled WGS sequence"/>
</dbReference>
<evidence type="ECO:0000256" key="9">
    <source>
        <dbReference type="ARBA" id="ARBA00023136"/>
    </source>
</evidence>
<evidence type="ECO:0000256" key="2">
    <source>
        <dbReference type="ARBA" id="ARBA00010877"/>
    </source>
</evidence>
<keyword evidence="4 11" id="KW-0812">Transmembrane</keyword>
<comment type="subcellular location">
    <subcellularLocation>
        <location evidence="1 11">Mitochondrion inner membrane</location>
        <topology evidence="1 11">Single-pass membrane protein</topology>
    </subcellularLocation>
</comment>
<feature type="compositionally biased region" description="Polar residues" evidence="13">
    <location>
        <begin position="213"/>
        <end position="232"/>
    </location>
</feature>
<protein>
    <recommendedName>
        <fullName evidence="3 11">MICOS complex subunit MIC60</fullName>
    </recommendedName>
    <alternativeName>
        <fullName evidence="11">Mitofilin</fullName>
    </alternativeName>
</protein>
<dbReference type="InterPro" id="IPR019133">
    <property type="entry name" value="MIC60"/>
</dbReference>
<feature type="coiled-coil region" evidence="12">
    <location>
        <begin position="316"/>
        <end position="351"/>
    </location>
</feature>
<evidence type="ECO:0000256" key="11">
    <source>
        <dbReference type="RuleBase" id="RU363000"/>
    </source>
</evidence>
<feature type="compositionally biased region" description="Pro residues" evidence="13">
    <location>
        <begin position="247"/>
        <end position="257"/>
    </location>
</feature>
<evidence type="ECO:0000256" key="6">
    <source>
        <dbReference type="ARBA" id="ARBA00022989"/>
    </source>
</evidence>
<evidence type="ECO:0000256" key="1">
    <source>
        <dbReference type="ARBA" id="ARBA00004434"/>
    </source>
</evidence>
<keyword evidence="6 11" id="KW-1133">Transmembrane helix</keyword>
<dbReference type="PANTHER" id="PTHR15415:SF7">
    <property type="entry name" value="MICOS COMPLEX SUBUNIT MIC60"/>
    <property type="match status" value="1"/>
</dbReference>
<evidence type="ECO:0000256" key="13">
    <source>
        <dbReference type="SAM" id="MobiDB-lite"/>
    </source>
</evidence>
<name>A0A9W9ABW0_9AGAR</name>
<feature type="region of interest" description="Disordered" evidence="13">
    <location>
        <begin position="244"/>
        <end position="267"/>
    </location>
</feature>
<dbReference type="GO" id="GO:0061617">
    <property type="term" value="C:MICOS complex"/>
    <property type="evidence" value="ECO:0007669"/>
    <property type="project" value="TreeGrafter"/>
</dbReference>
<dbReference type="AlphaFoldDB" id="A0A9W9ABW0"/>
<comment type="caution">
    <text evidence="14">The sequence shown here is derived from an EMBL/GenBank/DDBJ whole genome shotgun (WGS) entry which is preliminary data.</text>
</comment>
<accession>A0A9W9ABW0</accession>
<keyword evidence="15" id="KW-1185">Reference proteome</keyword>
<evidence type="ECO:0000256" key="7">
    <source>
        <dbReference type="ARBA" id="ARBA00023054"/>
    </source>
</evidence>
<evidence type="ECO:0000256" key="4">
    <source>
        <dbReference type="ARBA" id="ARBA00022692"/>
    </source>
</evidence>
<feature type="transmembrane region" description="Helical" evidence="11">
    <location>
        <begin position="46"/>
        <end position="66"/>
    </location>
</feature>
<organism evidence="14 15">
    <name type="scientific">Lentinula aciculospora</name>
    <dbReference type="NCBI Taxonomy" id="153920"/>
    <lineage>
        <taxon>Eukaryota</taxon>
        <taxon>Fungi</taxon>
        <taxon>Dikarya</taxon>
        <taxon>Basidiomycota</taxon>
        <taxon>Agaricomycotina</taxon>
        <taxon>Agaricomycetes</taxon>
        <taxon>Agaricomycetidae</taxon>
        <taxon>Agaricales</taxon>
        <taxon>Marasmiineae</taxon>
        <taxon>Omphalotaceae</taxon>
        <taxon>Lentinula</taxon>
    </lineage>
</organism>
<dbReference type="OrthoDB" id="10261039at2759"/>
<evidence type="ECO:0000256" key="3">
    <source>
        <dbReference type="ARBA" id="ARBA00018116"/>
    </source>
</evidence>
<dbReference type="GO" id="GO:0042407">
    <property type="term" value="P:cristae formation"/>
    <property type="evidence" value="ECO:0007669"/>
    <property type="project" value="TreeGrafter"/>
</dbReference>
<evidence type="ECO:0000313" key="15">
    <source>
        <dbReference type="Proteomes" id="UP001150266"/>
    </source>
</evidence>
<proteinExistence type="inferred from homology"/>
<evidence type="ECO:0000256" key="12">
    <source>
        <dbReference type="SAM" id="Coils"/>
    </source>
</evidence>
<comment type="similarity">
    <text evidence="2 11">Belongs to the MICOS complex subunit Mic60 family.</text>
</comment>
<evidence type="ECO:0000313" key="14">
    <source>
        <dbReference type="EMBL" id="KAJ4477340.1"/>
    </source>
</evidence>
<keyword evidence="9 11" id="KW-0472">Membrane</keyword>
<evidence type="ECO:0000256" key="5">
    <source>
        <dbReference type="ARBA" id="ARBA00022792"/>
    </source>
</evidence>
<dbReference type="EMBL" id="JAOTPV010000010">
    <property type="protein sequence ID" value="KAJ4477340.1"/>
    <property type="molecule type" value="Genomic_DNA"/>
</dbReference>
<evidence type="ECO:0000256" key="8">
    <source>
        <dbReference type="ARBA" id="ARBA00023128"/>
    </source>
</evidence>
<dbReference type="Pfam" id="PF09731">
    <property type="entry name" value="Mitofilin"/>
    <property type="match status" value="1"/>
</dbReference>
<comment type="function">
    <text evidence="10">Component of the MICOS complex, a large protein complex of the mitochondrial inner membrane that plays crucial roles in the maintenance of crista junctions, inner membrane architecture, and formation of contact sites to the outer membrane. Plays a role in keeping cristae membranes connected to the inner boundary membrane. Also promotes protein import via the mitochondrial intermembrane space assembly (MIA) pathway.</text>
</comment>
<keyword evidence="5 11" id="KW-0999">Mitochondrion inner membrane</keyword>
<keyword evidence="7 12" id="KW-0175">Coiled coil</keyword>
<gene>
    <name evidence="14" type="ORF">J3R30DRAFT_3657785</name>
</gene>
<sequence length="650" mass="72409">MHYANSSASRHIASAVRRNAFGSTRRHLATETTALPKKKSRIVRRIFFATATLTGSFYVGSAFLAFNNPDYYDIFSEHIPLGQSMLEYGEANHWDTITVHSAIDYTLRTATSLKDFVMEKVNGAPKTVKEAKAMAEKTAHDAKVATIRTIKSSNERVKDVAAHVKTDMQKEEDKLTGKAAVIAKHQSEQLIEGLGDLVKKAEEALAVKPGVSVSDSSNPNTPSHPLGASSENVASTDVYEVPLPVGFEPPPGFSRPTPPKKEPPPPKYAELPLVAPAVSNLASSEPIISHLAGTIDNLASFLKSNPEAASRVIDVLDLAKNDLSSLARRIESAKEEERKGLETKLDEQTREYTLKLLEVEMEAQDRLDNQEEEFRKLFDLRQSQLIQTYRQKLEEELKTQTDLINERLKNEVVAQGIELQRRWIREVKMRVEEERGGRLARIDELSAQLKRIERVALDNSAYLDENIRVHSLWSAIRALSSSALNSPVRKPFREELRVVRHIAAAREDPVVSSALETLETSEVPDVGVEPFADLVSWYTTSIAPKVSNVALVPDQDAGLLSHLASHLLSSFRFKRHGLVEGNDVLSILSRAEYHLNEKDLDSAARELNQMNGTAKQMLHDWLEAARRRLEVEQALEVVHTQATLASLLIV</sequence>
<comment type="subunit">
    <text evidence="11">Component of the mitochondrial contact site and cristae organizing system (MICOS) complex.</text>
</comment>
<evidence type="ECO:0000256" key="10">
    <source>
        <dbReference type="ARBA" id="ARBA00025571"/>
    </source>
</evidence>
<feature type="region of interest" description="Disordered" evidence="13">
    <location>
        <begin position="209"/>
        <end position="232"/>
    </location>
</feature>
<keyword evidence="8 11" id="KW-0496">Mitochondrion</keyword>
<dbReference type="PANTHER" id="PTHR15415">
    <property type="entry name" value="MITOFILIN"/>
    <property type="match status" value="1"/>
</dbReference>